<dbReference type="KEGG" id="bsed:DN745_18955"/>
<keyword evidence="6 7" id="KW-0413">Isomerase</keyword>
<evidence type="ECO:0000256" key="5">
    <source>
        <dbReference type="ARBA" id="ARBA00023125"/>
    </source>
</evidence>
<dbReference type="PROSITE" id="PS52040">
    <property type="entry name" value="TOPO_IIA"/>
    <property type="match status" value="1"/>
</dbReference>
<dbReference type="Proteomes" id="UP000249799">
    <property type="component" value="Chromosome"/>
</dbReference>
<evidence type="ECO:0000313" key="11">
    <source>
        <dbReference type="Proteomes" id="UP000249799"/>
    </source>
</evidence>
<evidence type="ECO:0000313" key="10">
    <source>
        <dbReference type="EMBL" id="AWV91496.1"/>
    </source>
</evidence>
<dbReference type="SUPFAM" id="SSF56719">
    <property type="entry name" value="Type II DNA topoisomerase"/>
    <property type="match status" value="2"/>
</dbReference>
<dbReference type="GO" id="GO:0005737">
    <property type="term" value="C:cytoplasm"/>
    <property type="evidence" value="ECO:0007669"/>
    <property type="project" value="TreeGrafter"/>
</dbReference>
<dbReference type="PANTHER" id="PTHR43493">
    <property type="entry name" value="DNA GYRASE/TOPOISOMERASE SUBUNIT A"/>
    <property type="match status" value="1"/>
</dbReference>
<accession>A0A2Z4FRZ2</accession>
<dbReference type="AlphaFoldDB" id="A0A2Z4FRZ2"/>
<dbReference type="EC" id="5.6.2.2" evidence="3"/>
<dbReference type="SMART" id="SM00434">
    <property type="entry name" value="TOP4c"/>
    <property type="match status" value="1"/>
</dbReference>
<evidence type="ECO:0000256" key="3">
    <source>
        <dbReference type="ARBA" id="ARBA00012895"/>
    </source>
</evidence>
<dbReference type="InterPro" id="IPR013757">
    <property type="entry name" value="Topo_IIA_A_a_sf"/>
</dbReference>
<evidence type="ECO:0000256" key="7">
    <source>
        <dbReference type="PROSITE-ProRule" id="PRU01384"/>
    </source>
</evidence>
<dbReference type="CDD" id="cd00187">
    <property type="entry name" value="TOP4c"/>
    <property type="match status" value="1"/>
</dbReference>
<dbReference type="GO" id="GO:0003677">
    <property type="term" value="F:DNA binding"/>
    <property type="evidence" value="ECO:0007669"/>
    <property type="project" value="UniProtKB-UniRule"/>
</dbReference>
<gene>
    <name evidence="10" type="ORF">DN745_18955</name>
</gene>
<dbReference type="InterPro" id="IPR006691">
    <property type="entry name" value="GyrA/parC_rep"/>
</dbReference>
<dbReference type="InterPro" id="IPR035516">
    <property type="entry name" value="Gyrase/topoIV_suA_C"/>
</dbReference>
<reference evidence="10 11" key="1">
    <citation type="submission" date="2018-06" db="EMBL/GenBank/DDBJ databases">
        <title>Lujinxingia sediminis gen. nov. sp. nov., a new facultative anaerobic member of the class Deltaproteobacteria, and proposal of Lujinxingaceae fam. nov.</title>
        <authorList>
            <person name="Guo L.-Y."/>
            <person name="Li C.-M."/>
            <person name="Wang S."/>
            <person name="Du Z.-J."/>
        </authorList>
    </citation>
    <scope>NUCLEOTIDE SEQUENCE [LARGE SCALE GENOMIC DNA]</scope>
    <source>
        <strain evidence="10 11">FA350</strain>
    </source>
</reference>
<dbReference type="GO" id="GO:0006265">
    <property type="term" value="P:DNA topological change"/>
    <property type="evidence" value="ECO:0007669"/>
    <property type="project" value="UniProtKB-UniRule"/>
</dbReference>
<dbReference type="InterPro" id="IPR002205">
    <property type="entry name" value="Topo_IIA_dom_A"/>
</dbReference>
<keyword evidence="8" id="KW-0175">Coiled coil</keyword>
<dbReference type="SUPFAM" id="SSF101904">
    <property type="entry name" value="GyrA/ParC C-terminal domain-like"/>
    <property type="match status" value="1"/>
</dbReference>
<organism evidence="10 11">
    <name type="scientific">Bradymonas sediminis</name>
    <dbReference type="NCBI Taxonomy" id="1548548"/>
    <lineage>
        <taxon>Bacteria</taxon>
        <taxon>Deltaproteobacteria</taxon>
        <taxon>Bradymonadales</taxon>
        <taxon>Bradymonadaceae</taxon>
        <taxon>Bradymonas</taxon>
    </lineage>
</organism>
<dbReference type="Gene3D" id="3.30.1360.40">
    <property type="match status" value="1"/>
</dbReference>
<comment type="similarity">
    <text evidence="2">Belongs to the type II topoisomerase GyrA/ParC subunit family.</text>
</comment>
<dbReference type="EMBL" id="CP030032">
    <property type="protein sequence ID" value="AWV91496.1"/>
    <property type="molecule type" value="Genomic_DNA"/>
</dbReference>
<evidence type="ECO:0000259" key="9">
    <source>
        <dbReference type="PROSITE" id="PS52040"/>
    </source>
</evidence>
<dbReference type="Pfam" id="PF03989">
    <property type="entry name" value="DNA_gyraseA_C"/>
    <property type="match status" value="3"/>
</dbReference>
<dbReference type="GO" id="GO:0009330">
    <property type="term" value="C:DNA topoisomerase type II (double strand cut, ATP-hydrolyzing) complex"/>
    <property type="evidence" value="ECO:0007669"/>
    <property type="project" value="TreeGrafter"/>
</dbReference>
<dbReference type="GO" id="GO:0003918">
    <property type="term" value="F:DNA topoisomerase type II (double strand cut, ATP-hydrolyzing) activity"/>
    <property type="evidence" value="ECO:0007669"/>
    <property type="project" value="UniProtKB-EC"/>
</dbReference>
<dbReference type="Gene3D" id="2.120.10.90">
    <property type="entry name" value="DNA gyrase/topoisomerase IV, subunit A, C-terminal"/>
    <property type="match status" value="1"/>
</dbReference>
<dbReference type="Gene3D" id="1.10.268.10">
    <property type="entry name" value="Topoisomerase, domain 3"/>
    <property type="match status" value="1"/>
</dbReference>
<evidence type="ECO:0000256" key="8">
    <source>
        <dbReference type="SAM" id="Coils"/>
    </source>
</evidence>
<dbReference type="Gene3D" id="3.90.199.10">
    <property type="entry name" value="Topoisomerase II, domain 5"/>
    <property type="match status" value="2"/>
</dbReference>
<feature type="active site" description="O-(5'-phospho-DNA)-tyrosine intermediate" evidence="7">
    <location>
        <position position="98"/>
    </location>
</feature>
<evidence type="ECO:0000256" key="6">
    <source>
        <dbReference type="ARBA" id="ARBA00023235"/>
    </source>
</evidence>
<dbReference type="PANTHER" id="PTHR43493:SF5">
    <property type="entry name" value="DNA GYRASE SUBUNIT A, CHLOROPLASTIC_MITOCHONDRIAL"/>
    <property type="match status" value="1"/>
</dbReference>
<keyword evidence="11" id="KW-1185">Reference proteome</keyword>
<dbReference type="InterPro" id="IPR050220">
    <property type="entry name" value="Type_II_DNA_Topoisomerases"/>
</dbReference>
<evidence type="ECO:0000256" key="1">
    <source>
        <dbReference type="ARBA" id="ARBA00000185"/>
    </source>
</evidence>
<dbReference type="GO" id="GO:0005524">
    <property type="term" value="F:ATP binding"/>
    <property type="evidence" value="ECO:0007669"/>
    <property type="project" value="InterPro"/>
</dbReference>
<keyword evidence="4 7" id="KW-0799">Topoisomerase</keyword>
<dbReference type="InterPro" id="IPR013758">
    <property type="entry name" value="Topo_IIA_A/C_ab"/>
</dbReference>
<proteinExistence type="inferred from homology"/>
<dbReference type="Pfam" id="PF00521">
    <property type="entry name" value="DNA_topoisoIV"/>
    <property type="match status" value="2"/>
</dbReference>
<dbReference type="InterPro" id="IPR013760">
    <property type="entry name" value="Topo_IIA-like_dom_sf"/>
</dbReference>
<keyword evidence="5 7" id="KW-0238">DNA-binding</keyword>
<evidence type="ECO:0000256" key="2">
    <source>
        <dbReference type="ARBA" id="ARBA00008263"/>
    </source>
</evidence>
<name>A0A2Z4FRZ2_9DELT</name>
<comment type="catalytic activity">
    <reaction evidence="1 7">
        <text>ATP-dependent breakage, passage and rejoining of double-stranded DNA.</text>
        <dbReference type="EC" id="5.6.2.2"/>
    </reaction>
</comment>
<dbReference type="OrthoDB" id="9806486at2"/>
<evidence type="ECO:0000256" key="4">
    <source>
        <dbReference type="ARBA" id="ARBA00023029"/>
    </source>
</evidence>
<feature type="coiled-coil region" evidence="8">
    <location>
        <begin position="462"/>
        <end position="489"/>
    </location>
</feature>
<sequence length="814" mass="92050">MSVITSRALPDVRDGLKPVQRRILYGMFSNLRLTHDAKHMKSARIVGEVMGKYHPHGDQSIYDAMVRMAQDFSLRYPLVSGYGNFGSVDGDSAAAMRYTEARLTNLSSELLDEIKKNTVLFRPNYDGTDSEPTVLPSQVPTLLINGATGIAVGMATNIPPHNLGECLDALIALIDEPTLEIEDLVDRHIKGPDFPTGGVMLNSVDELLEMYKTGSGPILMRASWEVESHDYKKFIVITSLPYTVNKSTLVEKIADHIIQGNLPQVQDVRDESTDDIRVVLELKRGTDPELAMAYLLKHTPLESRFHVNMTCLVPAEQPDPLARGSELKDMIKRFSLKPATERKEDAVEVIELLDYLREFQAELANPEDPPVPTPAVLDLKQMLTYFRDFRMEVLVRRLLFELEKILGRIHILEAFEIIFNDLDKAIELIRASTSKKDAAKRLIEYFKIDALQADAILETKLYRLAKLEIENIRAELAERRKEAKKIRTLLMSETKRWEHIRNEFVVLRDVYGDARRTVIEVNAPELEYSEADYILDEDVWVIVTRDGWFKRQKSYSDLSTIRVRDNDKLGWVMPGRTRNTLLIFTTTGRVYTMRIDDVPSTTGYGDPIQAHFDFEDGEKIAGVITMDKRVLKPVAPDQPSLVGEEEEPGEPEMIAISAQGQGVRFSLEGYDEPSTVKGRMYMRLGKKDSVINVEPCTCVEEELVTIATREGRGLTFQSREINVYKGAAKGVKTISLEKGDEILAWTLSTGYYEGLEVETSRGKKLTISRSKSAFQPTSRGNKGRWVIQRGHLVRAHLPTVEVQKAEDDDGLEEE</sequence>
<feature type="domain" description="Topo IIA-type catalytic" evidence="9">
    <location>
        <begin position="9"/>
        <end position="539"/>
    </location>
</feature>
<protein>
    <recommendedName>
        <fullName evidence="3">DNA topoisomerase (ATP-hydrolyzing)</fullName>
        <ecNumber evidence="3">5.6.2.2</ecNumber>
    </recommendedName>
</protein>